<dbReference type="Gene3D" id="3.40.1500.10">
    <property type="entry name" value="Coproporphyrinogen III oxidase, aerobic"/>
    <property type="match status" value="1"/>
</dbReference>
<accession>A0A8H8DLR5</accession>
<reference evidence="2 3" key="1">
    <citation type="journal article" name="Sci. Rep.">
        <title>Genome-scale phylogenetic analyses confirm Olpidium as the closest living zoosporic fungus to the non-flagellated, terrestrial fungi.</title>
        <authorList>
            <person name="Chang Y."/>
            <person name="Rochon D."/>
            <person name="Sekimoto S."/>
            <person name="Wang Y."/>
            <person name="Chovatia M."/>
            <person name="Sandor L."/>
            <person name="Salamov A."/>
            <person name="Grigoriev I.V."/>
            <person name="Stajich J.E."/>
            <person name="Spatafora J.W."/>
        </authorList>
    </citation>
    <scope>NUCLEOTIDE SEQUENCE [LARGE SCALE GENOMIC DNA]</scope>
    <source>
        <strain evidence="2">S191</strain>
    </source>
</reference>
<comment type="caution">
    <text evidence="2">The sequence shown here is derived from an EMBL/GenBank/DDBJ whole genome shotgun (WGS) entry which is preliminary data.</text>
</comment>
<dbReference type="OrthoDB" id="15318at2759"/>
<sequence length="302" mass="32312">PGARTESILVSLPLTARWEYCHTPLAGSSEAKLVEVLQHPRDVPGAMTRRSPAAEAINRLWPSAEAASPGLCDLPVNFEKIEKLLGDRHSARMYERHAAALATLTKVYCARRNRGGGGGGPLRRSGEEAANPPPAGGGAAHLALPASSEQQKHQYHQQPQPQPQAEADVGVPLHHLTHLTTVIASFRRNITEGGEEAQILVKPLCDFIAKCWCGLGVADASAGCLLSRQTRRPFWAGVPAGSNKIEYDRTDKDQAPQHFVESTAAFLTELTSLVTIADGRFFSAVSTAIFLISGGSVESTSL</sequence>
<evidence type="ECO:0000313" key="3">
    <source>
        <dbReference type="Proteomes" id="UP000673691"/>
    </source>
</evidence>
<dbReference type="InterPro" id="IPR036406">
    <property type="entry name" value="Coprogen_oxidase_aer_sf"/>
</dbReference>
<dbReference type="GO" id="GO:0004109">
    <property type="term" value="F:coproporphyrinogen oxidase activity"/>
    <property type="evidence" value="ECO:0007669"/>
    <property type="project" value="InterPro"/>
</dbReference>
<feature type="non-terminal residue" evidence="2">
    <location>
        <position position="1"/>
    </location>
</feature>
<proteinExistence type="predicted"/>
<gene>
    <name evidence="2" type="ORF">BJ554DRAFT_2096</name>
</gene>
<keyword evidence="3" id="KW-1185">Reference proteome</keyword>
<dbReference type="AlphaFoldDB" id="A0A8H8DLR5"/>
<organism evidence="2 3">
    <name type="scientific">Olpidium bornovanus</name>
    <dbReference type="NCBI Taxonomy" id="278681"/>
    <lineage>
        <taxon>Eukaryota</taxon>
        <taxon>Fungi</taxon>
        <taxon>Fungi incertae sedis</taxon>
        <taxon>Olpidiomycota</taxon>
        <taxon>Olpidiomycotina</taxon>
        <taxon>Olpidiomycetes</taxon>
        <taxon>Olpidiales</taxon>
        <taxon>Olpidiaceae</taxon>
        <taxon>Olpidium</taxon>
    </lineage>
</organism>
<feature type="region of interest" description="Disordered" evidence="1">
    <location>
        <begin position="116"/>
        <end position="166"/>
    </location>
</feature>
<dbReference type="GO" id="GO:0006782">
    <property type="term" value="P:protoporphyrinogen IX biosynthetic process"/>
    <property type="evidence" value="ECO:0007669"/>
    <property type="project" value="UniProtKB-UniPathway"/>
</dbReference>
<evidence type="ECO:0000313" key="2">
    <source>
        <dbReference type="EMBL" id="KAG5463056.1"/>
    </source>
</evidence>
<dbReference type="SUPFAM" id="SSF102886">
    <property type="entry name" value="Coproporphyrinogen III oxidase"/>
    <property type="match status" value="1"/>
</dbReference>
<dbReference type="EMBL" id="JAEFCI010001212">
    <property type="protein sequence ID" value="KAG5463056.1"/>
    <property type="molecule type" value="Genomic_DNA"/>
</dbReference>
<evidence type="ECO:0000256" key="1">
    <source>
        <dbReference type="SAM" id="MobiDB-lite"/>
    </source>
</evidence>
<dbReference type="Proteomes" id="UP000673691">
    <property type="component" value="Unassembled WGS sequence"/>
</dbReference>
<dbReference type="Pfam" id="PF01218">
    <property type="entry name" value="Coprogen_oxidas"/>
    <property type="match status" value="1"/>
</dbReference>
<dbReference type="UniPathway" id="UPA00251">
    <property type="reaction ID" value="UER00322"/>
</dbReference>
<protein>
    <submittedName>
        <fullName evidence="2">Uncharacterized protein</fullName>
    </submittedName>
</protein>
<dbReference type="InterPro" id="IPR001260">
    <property type="entry name" value="Coprogen_oxidase_aer"/>
</dbReference>
<name>A0A8H8DLR5_9FUNG</name>